<dbReference type="OrthoDB" id="515696at2759"/>
<dbReference type="Proteomes" id="UP000075714">
    <property type="component" value="Unassembled WGS sequence"/>
</dbReference>
<feature type="region of interest" description="Disordered" evidence="1">
    <location>
        <begin position="1"/>
        <end position="20"/>
    </location>
</feature>
<keyword evidence="4" id="KW-1185">Reference proteome</keyword>
<dbReference type="InterPro" id="IPR040843">
    <property type="entry name" value="RAMA"/>
</dbReference>
<feature type="domain" description="RAMA" evidence="2">
    <location>
        <begin position="12"/>
        <end position="110"/>
    </location>
</feature>
<sequence>MQPIPPPGPEPGSAPARSSRRHRTGLTLAHCVARGLVRVGSTIVTVGTSGEGYNVDITQRGDIVYGGVLYQSLSTFALAVLRCRNIHRLACDGWHEVRLGGVKMVEFRKRCVELMVEAGELSKDGSVPRRPGHEGTGAEDAQQQQQQQRPMS</sequence>
<evidence type="ECO:0000313" key="4">
    <source>
        <dbReference type="Proteomes" id="UP000075714"/>
    </source>
</evidence>
<dbReference type="AlphaFoldDB" id="A0A150GH24"/>
<evidence type="ECO:0000259" key="2">
    <source>
        <dbReference type="Pfam" id="PF18755"/>
    </source>
</evidence>
<comment type="caution">
    <text evidence="3">The sequence shown here is derived from an EMBL/GenBank/DDBJ whole genome shotgun (WGS) entry which is preliminary data.</text>
</comment>
<name>A0A150GH24_GONPE</name>
<feature type="compositionally biased region" description="Basic and acidic residues" evidence="1">
    <location>
        <begin position="122"/>
        <end position="133"/>
    </location>
</feature>
<dbReference type="STRING" id="33097.A0A150GH24"/>
<evidence type="ECO:0000256" key="1">
    <source>
        <dbReference type="SAM" id="MobiDB-lite"/>
    </source>
</evidence>
<reference evidence="4" key="1">
    <citation type="journal article" date="2016" name="Nat. Commun.">
        <title>The Gonium pectorale genome demonstrates co-option of cell cycle regulation during the evolution of multicellularity.</title>
        <authorList>
            <person name="Hanschen E.R."/>
            <person name="Marriage T.N."/>
            <person name="Ferris P.J."/>
            <person name="Hamaji T."/>
            <person name="Toyoda A."/>
            <person name="Fujiyama A."/>
            <person name="Neme R."/>
            <person name="Noguchi H."/>
            <person name="Minakuchi Y."/>
            <person name="Suzuki M."/>
            <person name="Kawai-Toyooka H."/>
            <person name="Smith D.R."/>
            <person name="Sparks H."/>
            <person name="Anderson J."/>
            <person name="Bakaric R."/>
            <person name="Luria V."/>
            <person name="Karger A."/>
            <person name="Kirschner M.W."/>
            <person name="Durand P.M."/>
            <person name="Michod R.E."/>
            <person name="Nozaki H."/>
            <person name="Olson B.J."/>
        </authorList>
    </citation>
    <scope>NUCLEOTIDE SEQUENCE [LARGE SCALE GENOMIC DNA]</scope>
    <source>
        <strain evidence="4">NIES-2863</strain>
    </source>
</reference>
<dbReference type="EMBL" id="LSYV01000027">
    <property type="protein sequence ID" value="KXZ48670.1"/>
    <property type="molecule type" value="Genomic_DNA"/>
</dbReference>
<organism evidence="3 4">
    <name type="scientific">Gonium pectorale</name>
    <name type="common">Green alga</name>
    <dbReference type="NCBI Taxonomy" id="33097"/>
    <lineage>
        <taxon>Eukaryota</taxon>
        <taxon>Viridiplantae</taxon>
        <taxon>Chlorophyta</taxon>
        <taxon>core chlorophytes</taxon>
        <taxon>Chlorophyceae</taxon>
        <taxon>CS clade</taxon>
        <taxon>Chlamydomonadales</taxon>
        <taxon>Volvocaceae</taxon>
        <taxon>Gonium</taxon>
    </lineage>
</organism>
<feature type="compositionally biased region" description="Low complexity" evidence="1">
    <location>
        <begin position="142"/>
        <end position="152"/>
    </location>
</feature>
<evidence type="ECO:0000313" key="3">
    <source>
        <dbReference type="EMBL" id="KXZ48670.1"/>
    </source>
</evidence>
<dbReference type="Pfam" id="PF18755">
    <property type="entry name" value="RAMA"/>
    <property type="match status" value="1"/>
</dbReference>
<gene>
    <name evidence="3" type="ORF">GPECTOR_26g573</name>
</gene>
<proteinExistence type="predicted"/>
<accession>A0A150GH24</accession>
<feature type="compositionally biased region" description="Pro residues" evidence="1">
    <location>
        <begin position="1"/>
        <end position="12"/>
    </location>
</feature>
<protein>
    <recommendedName>
        <fullName evidence="2">RAMA domain-containing protein</fullName>
    </recommendedName>
</protein>
<feature type="region of interest" description="Disordered" evidence="1">
    <location>
        <begin position="122"/>
        <end position="152"/>
    </location>
</feature>